<evidence type="ECO:0000256" key="3">
    <source>
        <dbReference type="PROSITE-ProRule" id="PRU00339"/>
    </source>
</evidence>
<dbReference type="InterPro" id="IPR011990">
    <property type="entry name" value="TPR-like_helical_dom_sf"/>
</dbReference>
<dbReference type="RefSeq" id="WP_009195362.1">
    <property type="nucleotide sequence ID" value="NZ_AODQ01000042.1"/>
</dbReference>
<dbReference type="AlphaFoldDB" id="M7N6G6"/>
<sequence length="382" mass="42575">MKKSLLIICMMLGMATAFAQNKAVNKAEQLLKQNKLSEAKEQIDAAVNDEKTKDKAKTWYTRGQIYAAIATSEDASVKAISENAIAEAAQSFRKAQELEPNPTSPFNALSDQALNGLWGVYINNGAKAYEAQNYEVAVVEFDKALQVIPTDTTASLYAGVAAQQLGDRDRSAKYFYNLLDAGYADKDIFYTLIAYERDQKQDYAKAREVIKRGKEAFPDEVEFRKQEVALLLKEDKTSEAVNELKQAISAEPKNPDLHFNLGYLNEELGDQAAAIAAYKKALEVDPTHKNSAFNLAVIHYNRAADLVKEANNLGLSKEEAKKGAEMRKRATEYFKEAVPYVENALRLHPDNRTLMEITMVTYDRAGEKAKADALSKQLDSME</sequence>
<feature type="repeat" description="TPR" evidence="3">
    <location>
        <begin position="118"/>
        <end position="151"/>
    </location>
</feature>
<proteinExistence type="predicted"/>
<evidence type="ECO:0000313" key="5">
    <source>
        <dbReference type="EMBL" id="EMR02872.1"/>
    </source>
</evidence>
<dbReference type="PROSITE" id="PS50293">
    <property type="entry name" value="TPR_REGION"/>
    <property type="match status" value="1"/>
</dbReference>
<organism evidence="5 6">
    <name type="scientific">Cesiribacter andamanensis AMV16</name>
    <dbReference type="NCBI Taxonomy" id="1279009"/>
    <lineage>
        <taxon>Bacteria</taxon>
        <taxon>Pseudomonadati</taxon>
        <taxon>Bacteroidota</taxon>
        <taxon>Cytophagia</taxon>
        <taxon>Cytophagales</taxon>
        <taxon>Cesiribacteraceae</taxon>
        <taxon>Cesiribacter</taxon>
    </lineage>
</organism>
<name>M7N6G6_9BACT</name>
<dbReference type="SMART" id="SM00028">
    <property type="entry name" value="TPR"/>
    <property type="match status" value="5"/>
</dbReference>
<feature type="signal peptide" evidence="4">
    <location>
        <begin position="1"/>
        <end position="19"/>
    </location>
</feature>
<keyword evidence="6" id="KW-1185">Reference proteome</keyword>
<feature type="chain" id="PRO_5004081895" evidence="4">
    <location>
        <begin position="20"/>
        <end position="382"/>
    </location>
</feature>
<dbReference type="STRING" id="1279009.ADICEAN_01966"/>
<dbReference type="Proteomes" id="UP000011910">
    <property type="component" value="Unassembled WGS sequence"/>
</dbReference>
<dbReference type="InterPro" id="IPR019734">
    <property type="entry name" value="TPR_rpt"/>
</dbReference>
<keyword evidence="4" id="KW-0732">Signal</keyword>
<dbReference type="GO" id="GO:0035269">
    <property type="term" value="P:protein O-linked glycosylation via mannose"/>
    <property type="evidence" value="ECO:0007669"/>
    <property type="project" value="TreeGrafter"/>
</dbReference>
<dbReference type="EMBL" id="AODQ01000042">
    <property type="protein sequence ID" value="EMR02872.1"/>
    <property type="molecule type" value="Genomic_DNA"/>
</dbReference>
<dbReference type="PATRIC" id="fig|1279009.4.peg.1994"/>
<dbReference type="SUPFAM" id="SSF48452">
    <property type="entry name" value="TPR-like"/>
    <property type="match status" value="2"/>
</dbReference>
<keyword evidence="5" id="KW-0449">Lipoprotein</keyword>
<dbReference type="eggNOG" id="COG0457">
    <property type="taxonomic scope" value="Bacteria"/>
</dbReference>
<comment type="caution">
    <text evidence="5">The sequence shown here is derived from an EMBL/GenBank/DDBJ whole genome shotgun (WGS) entry which is preliminary data.</text>
</comment>
<evidence type="ECO:0000256" key="1">
    <source>
        <dbReference type="ARBA" id="ARBA00022737"/>
    </source>
</evidence>
<reference evidence="5 6" key="1">
    <citation type="journal article" date="2013" name="Genome Announc.">
        <title>Draft Genome Sequence of Cesiribacter andamanensis Strain AMV16T, Isolated from a Soil Sample from a Mud Volcano in the Andaman Islands, India.</title>
        <authorList>
            <person name="Shivaji S."/>
            <person name="Ara S."/>
            <person name="Begum Z."/>
            <person name="Srinivas T.N."/>
            <person name="Singh A."/>
            <person name="Kumar Pinnaka A."/>
        </authorList>
    </citation>
    <scope>NUCLEOTIDE SEQUENCE [LARGE SCALE GENOMIC DNA]</scope>
    <source>
        <strain evidence="5 6">AMV16</strain>
    </source>
</reference>
<dbReference type="PROSITE" id="PS50005">
    <property type="entry name" value="TPR"/>
    <property type="match status" value="2"/>
</dbReference>
<dbReference type="Pfam" id="PF13432">
    <property type="entry name" value="TPR_16"/>
    <property type="match status" value="1"/>
</dbReference>
<evidence type="ECO:0000256" key="2">
    <source>
        <dbReference type="ARBA" id="ARBA00022803"/>
    </source>
</evidence>
<keyword evidence="2 3" id="KW-0802">TPR repeat</keyword>
<gene>
    <name evidence="5" type="primary">nlpI</name>
    <name evidence="5" type="ORF">ADICEAN_01966</name>
</gene>
<dbReference type="GO" id="GO:0000030">
    <property type="term" value="F:mannosyltransferase activity"/>
    <property type="evidence" value="ECO:0007669"/>
    <property type="project" value="TreeGrafter"/>
</dbReference>
<dbReference type="GO" id="GO:0030968">
    <property type="term" value="P:endoplasmic reticulum unfolded protein response"/>
    <property type="evidence" value="ECO:0007669"/>
    <property type="project" value="TreeGrafter"/>
</dbReference>
<protein>
    <submittedName>
        <fullName evidence="5">Lipoprotein NlpI</fullName>
    </submittedName>
</protein>
<evidence type="ECO:0000256" key="4">
    <source>
        <dbReference type="SAM" id="SignalP"/>
    </source>
</evidence>
<evidence type="ECO:0000313" key="6">
    <source>
        <dbReference type="Proteomes" id="UP000011910"/>
    </source>
</evidence>
<dbReference type="InterPro" id="IPR052346">
    <property type="entry name" value="O-mannosyl-transferase_TMTC"/>
</dbReference>
<feature type="repeat" description="TPR" evidence="3">
    <location>
        <begin position="255"/>
        <end position="288"/>
    </location>
</feature>
<dbReference type="PANTHER" id="PTHR44227">
    <property type="match status" value="1"/>
</dbReference>
<accession>M7N6G6</accession>
<dbReference type="Gene3D" id="1.25.40.10">
    <property type="entry name" value="Tetratricopeptide repeat domain"/>
    <property type="match status" value="3"/>
</dbReference>
<dbReference type="PANTHER" id="PTHR44227:SF3">
    <property type="entry name" value="PROTEIN O-MANNOSYL-TRANSFERASE TMTC4"/>
    <property type="match status" value="1"/>
</dbReference>
<dbReference type="OrthoDB" id="739506at2"/>
<keyword evidence="1" id="KW-0677">Repeat</keyword>